<evidence type="ECO:0000313" key="6">
    <source>
        <dbReference type="EMBL" id="EHY31916.1"/>
    </source>
</evidence>
<feature type="transmembrane region" description="Helical" evidence="5">
    <location>
        <begin position="40"/>
        <end position="60"/>
    </location>
</feature>
<feature type="transmembrane region" description="Helical" evidence="5">
    <location>
        <begin position="66"/>
        <end position="86"/>
    </location>
</feature>
<keyword evidence="2 5" id="KW-0812">Transmembrane</keyword>
<dbReference type="PANTHER" id="PTHR30249:SF0">
    <property type="entry name" value="PLASTIDAL GLYCOLATE_GLYCERATE TRANSLOCATOR 1, CHLOROPLASTIC"/>
    <property type="match status" value="1"/>
</dbReference>
<feature type="transmembrane region" description="Helical" evidence="5">
    <location>
        <begin position="98"/>
        <end position="124"/>
    </location>
</feature>
<reference evidence="6 7" key="1">
    <citation type="submission" date="2011-11" db="EMBL/GenBank/DDBJ databases">
        <authorList>
            <person name="Weinstock G."/>
            <person name="Sodergren E."/>
            <person name="Clifton S."/>
            <person name="Fulton L."/>
            <person name="Fulton B."/>
            <person name="Courtney L."/>
            <person name="Fronick C."/>
            <person name="Harrison M."/>
            <person name="Strong C."/>
            <person name="Farmer C."/>
            <person name="Delahaunty K."/>
            <person name="Markovic C."/>
            <person name="Hall O."/>
            <person name="Minx P."/>
            <person name="Tomlinson C."/>
            <person name="Mitreva M."/>
            <person name="Hou S."/>
            <person name="Chen J."/>
            <person name="Wollam A."/>
            <person name="Pepin K.H."/>
            <person name="Johnson M."/>
            <person name="Bhonagiri V."/>
            <person name="Zhang X."/>
            <person name="Suruliraj S."/>
            <person name="Warren W."/>
            <person name="Chinwalla A."/>
            <person name="Mardis E.R."/>
            <person name="Wilson R.K."/>
        </authorList>
    </citation>
    <scope>NUCLEOTIDE SEQUENCE [LARGE SCALE GENOMIC DNA]</scope>
    <source>
        <strain evidence="6 7">YIT 11816</strain>
    </source>
</reference>
<dbReference type="InterPro" id="IPR007300">
    <property type="entry name" value="CidB/LrgB"/>
</dbReference>
<evidence type="ECO:0000256" key="3">
    <source>
        <dbReference type="ARBA" id="ARBA00022989"/>
    </source>
</evidence>
<comment type="subcellular location">
    <subcellularLocation>
        <location evidence="1">Membrane</location>
        <topology evidence="1">Multi-pass membrane protein</topology>
    </subcellularLocation>
</comment>
<evidence type="ECO:0000256" key="2">
    <source>
        <dbReference type="ARBA" id="ARBA00022692"/>
    </source>
</evidence>
<dbReference type="AlphaFoldDB" id="H3KD93"/>
<feature type="transmembrane region" description="Helical" evidence="5">
    <location>
        <begin position="213"/>
        <end position="241"/>
    </location>
</feature>
<comment type="caution">
    <text evidence="6">The sequence shown here is derived from an EMBL/GenBank/DDBJ whole genome shotgun (WGS) entry which is preliminary data.</text>
</comment>
<keyword evidence="7" id="KW-1185">Reference proteome</keyword>
<dbReference type="RefSeq" id="WP_008541348.1">
    <property type="nucleotide sequence ID" value="NZ_JH604912.1"/>
</dbReference>
<accession>H3KD93</accession>
<evidence type="ECO:0000256" key="4">
    <source>
        <dbReference type="ARBA" id="ARBA00023136"/>
    </source>
</evidence>
<gene>
    <name evidence="6" type="ORF">HMPREF9440_00702</name>
</gene>
<organism evidence="6 7">
    <name type="scientific">Sutterella parvirubra YIT 11816</name>
    <dbReference type="NCBI Taxonomy" id="762967"/>
    <lineage>
        <taxon>Bacteria</taxon>
        <taxon>Pseudomonadati</taxon>
        <taxon>Pseudomonadota</taxon>
        <taxon>Betaproteobacteria</taxon>
        <taxon>Burkholderiales</taxon>
        <taxon>Sutterellaceae</taxon>
        <taxon>Sutterella</taxon>
    </lineage>
</organism>
<dbReference type="OrthoDB" id="9811701at2"/>
<dbReference type="PATRIC" id="fig|762967.3.peg.563"/>
<evidence type="ECO:0000313" key="7">
    <source>
        <dbReference type="Proteomes" id="UP000004956"/>
    </source>
</evidence>
<proteinExistence type="predicted"/>
<keyword evidence="3 5" id="KW-1133">Transmembrane helix</keyword>
<feature type="transmembrane region" description="Helical" evidence="5">
    <location>
        <begin position="15"/>
        <end position="33"/>
    </location>
</feature>
<dbReference type="HOGENOM" id="CLU_082099_0_1_4"/>
<feature type="transmembrane region" description="Helical" evidence="5">
    <location>
        <begin position="156"/>
        <end position="177"/>
    </location>
</feature>
<evidence type="ECO:0000256" key="1">
    <source>
        <dbReference type="ARBA" id="ARBA00004141"/>
    </source>
</evidence>
<dbReference type="GO" id="GO:0016020">
    <property type="term" value="C:membrane"/>
    <property type="evidence" value="ECO:0007669"/>
    <property type="project" value="UniProtKB-SubCell"/>
</dbReference>
<sequence>MDRFLTALQGLTGNPALWLFLTLVFFILGTKVFELARRNLILSPIVIAIASLIILLKVTGVSYETYFEGAGLIHFLLGPATVALAVPLFEQRRKLATLWLPLAVGLTAGCAAAVTSVVLVGGALGLSHETLMSMVPKSVTTPIAMGISEAIGGMPDLTACLVVVTGIFGSIVGRPLFTRLRITDEPVRGAALGLAAHGMGTSTAFMIGNRAGAFAGLAMGISGIITSILAPLLAPPLVAFFGW</sequence>
<dbReference type="PANTHER" id="PTHR30249">
    <property type="entry name" value="PUTATIVE SEROTONIN TRANSPORTER"/>
    <property type="match status" value="1"/>
</dbReference>
<dbReference type="Proteomes" id="UP000004956">
    <property type="component" value="Unassembled WGS sequence"/>
</dbReference>
<name>H3KD93_9BURK</name>
<evidence type="ECO:0000256" key="5">
    <source>
        <dbReference type="SAM" id="Phobius"/>
    </source>
</evidence>
<dbReference type="EMBL" id="AFBQ01000094">
    <property type="protein sequence ID" value="EHY31916.1"/>
    <property type="molecule type" value="Genomic_DNA"/>
</dbReference>
<keyword evidence="4 5" id="KW-0472">Membrane</keyword>
<protein>
    <submittedName>
        <fullName evidence="6">TIGR00659 family protein</fullName>
    </submittedName>
</protein>
<dbReference type="Pfam" id="PF04172">
    <property type="entry name" value="LrgB"/>
    <property type="match status" value="1"/>
</dbReference>
<dbReference type="STRING" id="762967.HMPREF9440_00702"/>